<feature type="domain" description="Metallo-beta-lactamase" evidence="1">
    <location>
        <begin position="39"/>
        <end position="212"/>
    </location>
</feature>
<keyword evidence="3" id="KW-1185">Reference proteome</keyword>
<dbReference type="PANTHER" id="PTHR42663:SF6">
    <property type="entry name" value="HYDROLASE C777.06C-RELATED"/>
    <property type="match status" value="1"/>
</dbReference>
<dbReference type="EMBL" id="POTC01000001">
    <property type="protein sequence ID" value="POF64170.1"/>
    <property type="molecule type" value="Genomic_DNA"/>
</dbReference>
<keyword evidence="2" id="KW-0378">Hydrolase</keyword>
<accession>A0A2S3W5N0</accession>
<dbReference type="SUPFAM" id="SSF56281">
    <property type="entry name" value="Metallo-hydrolase/oxidoreductase"/>
    <property type="match status" value="1"/>
</dbReference>
<dbReference type="Gene3D" id="3.60.15.10">
    <property type="entry name" value="Ribonuclease Z/Hydroxyacylglutathione hydrolase-like"/>
    <property type="match status" value="1"/>
</dbReference>
<dbReference type="Proteomes" id="UP000237344">
    <property type="component" value="Unassembled WGS sequence"/>
</dbReference>
<organism evidence="2 3">
    <name type="scientific">Novacetimonas maltaceti</name>
    <dbReference type="NCBI Taxonomy" id="1203393"/>
    <lineage>
        <taxon>Bacteria</taxon>
        <taxon>Pseudomonadati</taxon>
        <taxon>Pseudomonadota</taxon>
        <taxon>Alphaproteobacteria</taxon>
        <taxon>Acetobacterales</taxon>
        <taxon>Acetobacteraceae</taxon>
        <taxon>Novacetimonas</taxon>
    </lineage>
</organism>
<dbReference type="Pfam" id="PF12706">
    <property type="entry name" value="Lactamase_B_2"/>
    <property type="match status" value="1"/>
</dbReference>
<evidence type="ECO:0000259" key="1">
    <source>
        <dbReference type="SMART" id="SM00849"/>
    </source>
</evidence>
<sequence length="261" mass="28945">MEMTILGCGGSAGVPMVGGPDGAGEWGECDPCEPRNTRLRSSVLLRDDAGNALLVDTGPDLRAQLLAQRISRVDAVLYTHAHADHIAGLDELRAINRIMGCPIPAYGTRDVIDELVTRFDYVFRPWTPPSFYRPVLTPNVIEAGSMVTIAGMDVHVFRQVHGRTLTLGLRVGTMAYCTDVAELDDAALDILHGVDTWVVGCFQRTTHVSHGWLERVIEWRERIRPRRTVLTHMGPDMDWAWMQQHLPHGIEAAHDGLVLRA</sequence>
<reference evidence="2 3" key="1">
    <citation type="submission" date="2018-01" db="EMBL/GenBank/DDBJ databases">
        <title>Draft Genome Sequence of Komagataeibacter maltaceti LMG 1529, a Vinegar Producing Acetic Acid Bacterium Isolated from Malt Vinegar Brewery Acetifiers.</title>
        <authorList>
            <person name="Zhang Q."/>
            <person name="Hollensteiner J."/>
            <person name="Poehlein A."/>
            <person name="Daniel R."/>
        </authorList>
    </citation>
    <scope>NUCLEOTIDE SEQUENCE [LARGE SCALE GENOMIC DNA]</scope>
    <source>
        <strain evidence="2 3">LMG 1529</strain>
    </source>
</reference>
<evidence type="ECO:0000313" key="3">
    <source>
        <dbReference type="Proteomes" id="UP000237344"/>
    </source>
</evidence>
<name>A0A2S3W5N0_9PROT</name>
<comment type="caution">
    <text evidence="2">The sequence shown here is derived from an EMBL/GenBank/DDBJ whole genome shotgun (WGS) entry which is preliminary data.</text>
</comment>
<dbReference type="GO" id="GO:0016787">
    <property type="term" value="F:hydrolase activity"/>
    <property type="evidence" value="ECO:0007669"/>
    <property type="project" value="UniProtKB-KW"/>
</dbReference>
<dbReference type="InterPro" id="IPR001279">
    <property type="entry name" value="Metallo-B-lactamas"/>
</dbReference>
<gene>
    <name evidence="2" type="ORF">KMAL_00630</name>
</gene>
<dbReference type="SMART" id="SM00849">
    <property type="entry name" value="Lactamase_B"/>
    <property type="match status" value="1"/>
</dbReference>
<dbReference type="RefSeq" id="WP_110093774.1">
    <property type="nucleotide sequence ID" value="NZ_NKUE01000003.1"/>
</dbReference>
<dbReference type="PANTHER" id="PTHR42663">
    <property type="entry name" value="HYDROLASE C777.06C-RELATED-RELATED"/>
    <property type="match status" value="1"/>
</dbReference>
<evidence type="ECO:0000313" key="2">
    <source>
        <dbReference type="EMBL" id="POF64170.1"/>
    </source>
</evidence>
<dbReference type="InterPro" id="IPR036866">
    <property type="entry name" value="RibonucZ/Hydroxyglut_hydro"/>
</dbReference>
<proteinExistence type="predicted"/>
<dbReference type="CDD" id="cd16279">
    <property type="entry name" value="metallo-hydrolase-like_MBL-fold"/>
    <property type="match status" value="1"/>
</dbReference>
<dbReference type="OrthoDB" id="9781189at2"/>
<protein>
    <submittedName>
        <fullName evidence="2">Putative hydrolase</fullName>
    </submittedName>
</protein>
<dbReference type="AlphaFoldDB" id="A0A2S3W5N0"/>